<comment type="caution">
    <text evidence="5">The sequence shown here is derived from an EMBL/GenBank/DDBJ whole genome shotgun (WGS) entry which is preliminary data.</text>
</comment>
<accession>A0AAD5MHH7</accession>
<dbReference type="GO" id="GO:0051082">
    <property type="term" value="F:unfolded protein binding"/>
    <property type="evidence" value="ECO:0007669"/>
    <property type="project" value="TreeGrafter"/>
</dbReference>
<dbReference type="CDD" id="cd06526">
    <property type="entry name" value="metazoan_ACD"/>
    <property type="match status" value="1"/>
</dbReference>
<feature type="compositionally biased region" description="Polar residues" evidence="3">
    <location>
        <begin position="24"/>
        <end position="40"/>
    </location>
</feature>
<organism evidence="5 6">
    <name type="scientific">Parelaphostrongylus tenuis</name>
    <name type="common">Meningeal worm</name>
    <dbReference type="NCBI Taxonomy" id="148309"/>
    <lineage>
        <taxon>Eukaryota</taxon>
        <taxon>Metazoa</taxon>
        <taxon>Ecdysozoa</taxon>
        <taxon>Nematoda</taxon>
        <taxon>Chromadorea</taxon>
        <taxon>Rhabditida</taxon>
        <taxon>Rhabditina</taxon>
        <taxon>Rhabditomorpha</taxon>
        <taxon>Strongyloidea</taxon>
        <taxon>Metastrongylidae</taxon>
        <taxon>Parelaphostrongylus</taxon>
    </lineage>
</organism>
<dbReference type="GO" id="GO:0009408">
    <property type="term" value="P:response to heat"/>
    <property type="evidence" value="ECO:0007669"/>
    <property type="project" value="TreeGrafter"/>
</dbReference>
<feature type="domain" description="SHSP" evidence="4">
    <location>
        <begin position="50"/>
        <end position="156"/>
    </location>
</feature>
<dbReference type="GO" id="GO:0042026">
    <property type="term" value="P:protein refolding"/>
    <property type="evidence" value="ECO:0007669"/>
    <property type="project" value="TreeGrafter"/>
</dbReference>
<dbReference type="Proteomes" id="UP001196413">
    <property type="component" value="Unassembled WGS sequence"/>
</dbReference>
<evidence type="ECO:0000313" key="6">
    <source>
        <dbReference type="Proteomes" id="UP001196413"/>
    </source>
</evidence>
<name>A0AAD5MHH7_PARTN</name>
<dbReference type="AlphaFoldDB" id="A0AAD5MHH7"/>
<dbReference type="EMBL" id="JAHQIW010000641">
    <property type="protein sequence ID" value="KAJ1349296.1"/>
    <property type="molecule type" value="Genomic_DNA"/>
</dbReference>
<dbReference type="InterPro" id="IPR001436">
    <property type="entry name" value="Alpha-crystallin/sHSP_animal"/>
</dbReference>
<dbReference type="InterPro" id="IPR002068">
    <property type="entry name" value="A-crystallin/Hsp20_dom"/>
</dbReference>
<dbReference type="GO" id="GO:0005737">
    <property type="term" value="C:cytoplasm"/>
    <property type="evidence" value="ECO:0007669"/>
    <property type="project" value="TreeGrafter"/>
</dbReference>
<comment type="similarity">
    <text evidence="1 2">Belongs to the small heat shock protein (HSP20) family.</text>
</comment>
<gene>
    <name evidence="5" type="ORF">KIN20_004788</name>
</gene>
<dbReference type="Gene3D" id="2.60.40.790">
    <property type="match status" value="1"/>
</dbReference>
<dbReference type="PANTHER" id="PTHR45640">
    <property type="entry name" value="HEAT SHOCK PROTEIN HSP-12.2-RELATED"/>
    <property type="match status" value="1"/>
</dbReference>
<dbReference type="PANTHER" id="PTHR45640:SF32">
    <property type="entry name" value="STRESS-INDUCED PROTEIN 1"/>
    <property type="match status" value="1"/>
</dbReference>
<sequence length="161" mass="18118">MPRAWLKKKIRSDRERPKQLMIQHPTQYAASHPSGRSSGTMLEYPYKKSEGYSKIGPQLKIVDNESKFAVSLDVSKFKPENLKVKLDGHHLTIEGKEELKEKNGYSAKAFIRQFELPEDVNLNAIRSSLTDSGQLSVEVPKLTKASESGARSIPIEHVGEK</sequence>
<dbReference type="Pfam" id="PF00011">
    <property type="entry name" value="HSP20"/>
    <property type="match status" value="1"/>
</dbReference>
<evidence type="ECO:0000313" key="5">
    <source>
        <dbReference type="EMBL" id="KAJ1349296.1"/>
    </source>
</evidence>
<reference evidence="5" key="1">
    <citation type="submission" date="2021-06" db="EMBL/GenBank/DDBJ databases">
        <title>Parelaphostrongylus tenuis whole genome reference sequence.</title>
        <authorList>
            <person name="Garwood T.J."/>
            <person name="Larsen P.A."/>
            <person name="Fountain-Jones N.M."/>
            <person name="Garbe J.R."/>
            <person name="Macchietto M.G."/>
            <person name="Kania S.A."/>
            <person name="Gerhold R.W."/>
            <person name="Richards J.E."/>
            <person name="Wolf T.M."/>
        </authorList>
    </citation>
    <scope>NUCLEOTIDE SEQUENCE</scope>
    <source>
        <strain evidence="5">MNPRO001-30</strain>
        <tissue evidence="5">Meninges</tissue>
    </source>
</reference>
<protein>
    <recommendedName>
        <fullName evidence="4">SHSP domain-containing protein</fullName>
    </recommendedName>
</protein>
<evidence type="ECO:0000259" key="4">
    <source>
        <dbReference type="PROSITE" id="PS01031"/>
    </source>
</evidence>
<evidence type="ECO:0000256" key="3">
    <source>
        <dbReference type="SAM" id="MobiDB-lite"/>
    </source>
</evidence>
<evidence type="ECO:0000256" key="1">
    <source>
        <dbReference type="PROSITE-ProRule" id="PRU00285"/>
    </source>
</evidence>
<evidence type="ECO:0000256" key="2">
    <source>
        <dbReference type="RuleBase" id="RU003616"/>
    </source>
</evidence>
<dbReference type="PROSITE" id="PS01031">
    <property type="entry name" value="SHSP"/>
    <property type="match status" value="1"/>
</dbReference>
<dbReference type="InterPro" id="IPR008978">
    <property type="entry name" value="HSP20-like_chaperone"/>
</dbReference>
<dbReference type="PRINTS" id="PR00299">
    <property type="entry name" value="ACRYSTALLIN"/>
</dbReference>
<proteinExistence type="inferred from homology"/>
<feature type="compositionally biased region" description="Basic residues" evidence="3">
    <location>
        <begin position="1"/>
        <end position="11"/>
    </location>
</feature>
<dbReference type="GO" id="GO:0036498">
    <property type="term" value="P:IRE1-mediated unfolded protein response"/>
    <property type="evidence" value="ECO:0007669"/>
    <property type="project" value="TreeGrafter"/>
</dbReference>
<keyword evidence="6" id="KW-1185">Reference proteome</keyword>
<dbReference type="SUPFAM" id="SSF49764">
    <property type="entry name" value="HSP20-like chaperones"/>
    <property type="match status" value="1"/>
</dbReference>
<dbReference type="GO" id="GO:0005634">
    <property type="term" value="C:nucleus"/>
    <property type="evidence" value="ECO:0007669"/>
    <property type="project" value="TreeGrafter"/>
</dbReference>
<feature type="region of interest" description="Disordered" evidence="3">
    <location>
        <begin position="1"/>
        <end position="42"/>
    </location>
</feature>